<protein>
    <recommendedName>
        <fullName evidence="7">Aspartate--tRNA ligase</fullName>
        <ecNumber evidence="7">6.1.1.12</ecNumber>
    </recommendedName>
    <alternativeName>
        <fullName evidence="7">Aspartyl-tRNA synthetase</fullName>
        <shortName evidence="7">AspRS</shortName>
    </alternativeName>
</protein>
<dbReference type="GO" id="GO:0005524">
    <property type="term" value="F:ATP binding"/>
    <property type="evidence" value="ECO:0007669"/>
    <property type="project" value="UniProtKB-UniRule"/>
</dbReference>
<dbReference type="Gene3D" id="3.30.1360.30">
    <property type="entry name" value="GAD-like domain"/>
    <property type="match status" value="1"/>
</dbReference>
<keyword evidence="2 7" id="KW-0436">Ligase</keyword>
<dbReference type="Pfam" id="PF00152">
    <property type="entry name" value="tRNA-synt_2"/>
    <property type="match status" value="1"/>
</dbReference>
<evidence type="ECO:0000256" key="5">
    <source>
        <dbReference type="ARBA" id="ARBA00022917"/>
    </source>
</evidence>
<dbReference type="GO" id="GO:0004815">
    <property type="term" value="F:aspartate-tRNA ligase activity"/>
    <property type="evidence" value="ECO:0007669"/>
    <property type="project" value="UniProtKB-UniRule"/>
</dbReference>
<comment type="caution">
    <text evidence="9">The sequence shown here is derived from an EMBL/GenBank/DDBJ whole genome shotgun (WGS) entry which is preliminary data.</text>
</comment>
<feature type="binding site" evidence="7">
    <location>
        <begin position="540"/>
        <end position="543"/>
    </location>
    <ligand>
        <name>ATP</name>
        <dbReference type="ChEBI" id="CHEBI:30616"/>
    </ligand>
</feature>
<reference evidence="9" key="1">
    <citation type="journal article" date="2021" name="PeerJ">
        <title>Extensive microbial diversity within the chicken gut microbiome revealed by metagenomics and culture.</title>
        <authorList>
            <person name="Gilroy R."/>
            <person name="Ravi A."/>
            <person name="Getino M."/>
            <person name="Pursley I."/>
            <person name="Horton D.L."/>
            <person name="Alikhan N.F."/>
            <person name="Baker D."/>
            <person name="Gharbi K."/>
            <person name="Hall N."/>
            <person name="Watson M."/>
            <person name="Adriaenssens E.M."/>
            <person name="Foster-Nyarko E."/>
            <person name="Jarju S."/>
            <person name="Secka A."/>
            <person name="Antonio M."/>
            <person name="Oren A."/>
            <person name="Chaudhuri R.R."/>
            <person name="La Ragione R."/>
            <person name="Hildebrand F."/>
            <person name="Pallen M.J."/>
        </authorList>
    </citation>
    <scope>NUCLEOTIDE SEQUENCE</scope>
    <source>
        <strain evidence="9">ChiBcec8-13705</strain>
    </source>
</reference>
<dbReference type="SUPFAM" id="SSF50249">
    <property type="entry name" value="Nucleic acid-binding proteins"/>
    <property type="match status" value="1"/>
</dbReference>
<feature type="domain" description="Aminoacyl-transfer RNA synthetases class-II family profile" evidence="8">
    <location>
        <begin position="148"/>
        <end position="561"/>
    </location>
</feature>
<feature type="region of interest" description="Aspartate" evidence="7">
    <location>
        <begin position="203"/>
        <end position="206"/>
    </location>
</feature>
<feature type="binding site" evidence="7">
    <location>
        <begin position="225"/>
        <end position="227"/>
    </location>
    <ligand>
        <name>ATP</name>
        <dbReference type="ChEBI" id="CHEBI:30616"/>
    </ligand>
</feature>
<dbReference type="PRINTS" id="PR01042">
    <property type="entry name" value="TRNASYNTHASP"/>
</dbReference>
<evidence type="ECO:0000313" key="9">
    <source>
        <dbReference type="EMBL" id="HJB41443.1"/>
    </source>
</evidence>
<dbReference type="GO" id="GO:0005737">
    <property type="term" value="C:cytoplasm"/>
    <property type="evidence" value="ECO:0007669"/>
    <property type="project" value="UniProtKB-SubCell"/>
</dbReference>
<keyword evidence="6 7" id="KW-0030">Aminoacyl-tRNA synthetase</keyword>
<organism evidence="9 10">
    <name type="scientific">Candidatus Gemmiger avicola</name>
    <dbReference type="NCBI Taxonomy" id="2838605"/>
    <lineage>
        <taxon>Bacteria</taxon>
        <taxon>Bacillati</taxon>
        <taxon>Bacillota</taxon>
        <taxon>Clostridia</taxon>
        <taxon>Eubacteriales</taxon>
        <taxon>Gemmiger</taxon>
    </lineage>
</organism>
<dbReference type="HAMAP" id="MF_00044">
    <property type="entry name" value="Asp_tRNA_synth_type1"/>
    <property type="match status" value="1"/>
</dbReference>
<dbReference type="NCBIfam" id="NF001750">
    <property type="entry name" value="PRK00476.1"/>
    <property type="match status" value="1"/>
</dbReference>
<dbReference type="CDD" id="cd04317">
    <property type="entry name" value="EcAspRS_like_N"/>
    <property type="match status" value="1"/>
</dbReference>
<dbReference type="SUPFAM" id="SSF55681">
    <property type="entry name" value="Class II aaRS and biotin synthetases"/>
    <property type="match status" value="1"/>
</dbReference>
<dbReference type="InterPro" id="IPR047089">
    <property type="entry name" value="Asp-tRNA-ligase_1_N"/>
</dbReference>
<keyword evidence="4 7" id="KW-0067">ATP-binding</keyword>
<name>A0A9D2M5V0_9FIRM</name>
<comment type="caution">
    <text evidence="7">Lacks conserved residue(s) required for the propagation of feature annotation.</text>
</comment>
<dbReference type="CDD" id="cd00777">
    <property type="entry name" value="AspRS_core"/>
    <property type="match status" value="1"/>
</dbReference>
<proteinExistence type="inferred from homology"/>
<feature type="binding site" evidence="7">
    <location>
        <position position="495"/>
    </location>
    <ligand>
        <name>L-aspartate</name>
        <dbReference type="ChEBI" id="CHEBI:29991"/>
    </ligand>
</feature>
<dbReference type="PANTHER" id="PTHR22594:SF5">
    <property type="entry name" value="ASPARTATE--TRNA LIGASE, MITOCHONDRIAL"/>
    <property type="match status" value="1"/>
</dbReference>
<feature type="binding site" evidence="7">
    <location>
        <position position="234"/>
    </location>
    <ligand>
        <name>ATP</name>
        <dbReference type="ChEBI" id="CHEBI:30616"/>
    </ligand>
</feature>
<dbReference type="InterPro" id="IPR006195">
    <property type="entry name" value="aa-tRNA-synth_II"/>
</dbReference>
<dbReference type="SUPFAM" id="SSF55261">
    <property type="entry name" value="GAD domain-like"/>
    <property type="match status" value="1"/>
</dbReference>
<dbReference type="GO" id="GO:0016740">
    <property type="term" value="F:transferase activity"/>
    <property type="evidence" value="ECO:0007669"/>
    <property type="project" value="UniProtKB-ARBA"/>
</dbReference>
<comment type="function">
    <text evidence="7">Catalyzes the attachment of L-aspartate to tRNA(Asp) in a two-step reaction: L-aspartate is first activated by ATP to form Asp-AMP and then transferred to the acceptor end of tRNA(Asp).</text>
</comment>
<dbReference type="NCBIfam" id="TIGR00459">
    <property type="entry name" value="aspS_bact"/>
    <property type="match status" value="1"/>
</dbReference>
<dbReference type="InterPro" id="IPR004365">
    <property type="entry name" value="NA-bd_OB_tRNA"/>
</dbReference>
<feature type="binding site" evidence="7">
    <location>
        <position position="488"/>
    </location>
    <ligand>
        <name>ATP</name>
        <dbReference type="ChEBI" id="CHEBI:30616"/>
    </ligand>
</feature>
<evidence type="ECO:0000256" key="3">
    <source>
        <dbReference type="ARBA" id="ARBA00022741"/>
    </source>
</evidence>
<dbReference type="Pfam" id="PF01336">
    <property type="entry name" value="tRNA_anti-codon"/>
    <property type="match status" value="1"/>
</dbReference>
<dbReference type="GO" id="GO:0006422">
    <property type="term" value="P:aspartyl-tRNA aminoacylation"/>
    <property type="evidence" value="ECO:0007669"/>
    <property type="project" value="UniProtKB-UniRule"/>
</dbReference>
<evidence type="ECO:0000256" key="4">
    <source>
        <dbReference type="ARBA" id="ARBA00022840"/>
    </source>
</evidence>
<feature type="binding site" evidence="7">
    <location>
        <position position="225"/>
    </location>
    <ligand>
        <name>L-aspartate</name>
        <dbReference type="ChEBI" id="CHEBI:29991"/>
    </ligand>
</feature>
<feature type="binding site" evidence="7">
    <location>
        <position position="179"/>
    </location>
    <ligand>
        <name>L-aspartate</name>
        <dbReference type="ChEBI" id="CHEBI:29991"/>
    </ligand>
</feature>
<comment type="subunit">
    <text evidence="7">Homodimer.</text>
</comment>
<dbReference type="Proteomes" id="UP000886803">
    <property type="component" value="Unassembled WGS sequence"/>
</dbReference>
<gene>
    <name evidence="7 9" type="primary">aspS</name>
    <name evidence="9" type="ORF">H9945_03005</name>
</gene>
<comment type="catalytic activity">
    <reaction evidence="7">
        <text>tRNA(Asp) + L-aspartate + ATP = L-aspartyl-tRNA(Asp) + AMP + diphosphate</text>
        <dbReference type="Rhea" id="RHEA:19649"/>
        <dbReference type="Rhea" id="RHEA-COMP:9660"/>
        <dbReference type="Rhea" id="RHEA-COMP:9678"/>
        <dbReference type="ChEBI" id="CHEBI:29991"/>
        <dbReference type="ChEBI" id="CHEBI:30616"/>
        <dbReference type="ChEBI" id="CHEBI:33019"/>
        <dbReference type="ChEBI" id="CHEBI:78442"/>
        <dbReference type="ChEBI" id="CHEBI:78516"/>
        <dbReference type="ChEBI" id="CHEBI:456215"/>
        <dbReference type="EC" id="6.1.1.12"/>
    </reaction>
</comment>
<dbReference type="PROSITE" id="PS50862">
    <property type="entry name" value="AA_TRNA_LIGASE_II"/>
    <property type="match status" value="1"/>
</dbReference>
<dbReference type="InterPro" id="IPR004364">
    <property type="entry name" value="Aa-tRNA-synt_II"/>
</dbReference>
<comment type="subcellular location">
    <subcellularLocation>
        <location evidence="7">Cytoplasm</location>
    </subcellularLocation>
</comment>
<dbReference type="Gene3D" id="2.40.50.140">
    <property type="entry name" value="Nucleic acid-binding proteins"/>
    <property type="match status" value="1"/>
</dbReference>
<evidence type="ECO:0000313" key="10">
    <source>
        <dbReference type="Proteomes" id="UP000886803"/>
    </source>
</evidence>
<dbReference type="Pfam" id="PF02938">
    <property type="entry name" value="GAD"/>
    <property type="match status" value="1"/>
</dbReference>
<comment type="similarity">
    <text evidence="1 7">Belongs to the class-II aminoacyl-tRNA synthetase family. Type 1 subfamily.</text>
</comment>
<evidence type="ECO:0000259" key="8">
    <source>
        <dbReference type="PROSITE" id="PS50862"/>
    </source>
</evidence>
<keyword evidence="3 7" id="KW-0547">Nucleotide-binding</keyword>
<dbReference type="InterPro" id="IPR002312">
    <property type="entry name" value="Asp/Asn-tRNA-synth_IIb"/>
</dbReference>
<reference evidence="9" key="2">
    <citation type="submission" date="2021-04" db="EMBL/GenBank/DDBJ databases">
        <authorList>
            <person name="Gilroy R."/>
        </authorList>
    </citation>
    <scope>NUCLEOTIDE SEQUENCE</scope>
    <source>
        <strain evidence="9">ChiBcec8-13705</strain>
    </source>
</reference>
<sequence>METMGNLRRTDYCAEVGLADVGREMTVCGSIARARDKGGIIFADLRDTTGILQLVFDEDTPAEVFAKAEHLKSEYVVIARGTLRERAAKTDKVSTGDVELYVAELRVLSEAQTPPFEIRDDIKVGDDLRLRYRYLDLRRPSMHEPIVLRSKICRIVRDYFYNEHFCEIETPTLIRSTPEGARDYLVPSRVQPGHFYALPQSPQLYKQILMLSGFDRYFQIARCYRDEDLRADRQPEFTQIDEELAFVTEDDVMTINEGLIKRLWKEMLGIDVATPFERMPWDQAMARFGSDKPDTRFGLEIQDVGAVFANTEFKPFAAALAEGGTIRAINAKGLAGALSRKGIDKLGEVAKTYGAKGLAFSRLTAEGTSSSFEKFLSEEEKAALYKALGAETGDVLLLVSDTSWTRACTALGQVRLEIGRQHGLIDPDKFNFLWVVDFPLFEYSEQEGRWMAMHHPFTMPNAADLDKIETDPGACRALAYDIVLNGVELGGGSIRINDPALQDRMFHALGFTEEKARASFGFLMDAYKYGAPPHGGMAYGLDRLVMLMLKKDSIRDVIAFPKVQNAGEPMTGAPDIVDPKQLADLSIALVEE</sequence>
<dbReference type="InterPro" id="IPR047090">
    <property type="entry name" value="AspRS_core"/>
</dbReference>
<dbReference type="InterPro" id="IPR012340">
    <property type="entry name" value="NA-bd_OB-fold"/>
</dbReference>
<keyword evidence="7" id="KW-0963">Cytoplasm</keyword>
<feature type="binding site" evidence="7">
    <location>
        <position position="454"/>
    </location>
    <ligand>
        <name>L-aspartate</name>
        <dbReference type="ChEBI" id="CHEBI:29991"/>
    </ligand>
</feature>
<evidence type="ECO:0000256" key="6">
    <source>
        <dbReference type="ARBA" id="ARBA00023146"/>
    </source>
</evidence>
<dbReference type="EC" id="6.1.1.12" evidence="7"/>
<dbReference type="EMBL" id="DWYG01000033">
    <property type="protein sequence ID" value="HJB41443.1"/>
    <property type="molecule type" value="Genomic_DNA"/>
</dbReference>
<dbReference type="AlphaFoldDB" id="A0A9D2M5V0"/>
<dbReference type="InterPro" id="IPR029351">
    <property type="entry name" value="GAD_dom"/>
</dbReference>
<dbReference type="InterPro" id="IPR004524">
    <property type="entry name" value="Asp-tRNA-ligase_1"/>
</dbReference>
<dbReference type="GO" id="GO:0140096">
    <property type="term" value="F:catalytic activity, acting on a protein"/>
    <property type="evidence" value="ECO:0007669"/>
    <property type="project" value="UniProtKB-ARBA"/>
</dbReference>
<evidence type="ECO:0000256" key="7">
    <source>
        <dbReference type="HAMAP-Rule" id="MF_00044"/>
    </source>
</evidence>
<evidence type="ECO:0000256" key="1">
    <source>
        <dbReference type="ARBA" id="ARBA00006303"/>
    </source>
</evidence>
<dbReference type="Gene3D" id="3.30.930.10">
    <property type="entry name" value="Bira Bifunctional Protein, Domain 2"/>
    <property type="match status" value="1"/>
</dbReference>
<dbReference type="GO" id="GO:0003676">
    <property type="term" value="F:nucleic acid binding"/>
    <property type="evidence" value="ECO:0007669"/>
    <property type="project" value="InterPro"/>
</dbReference>
<keyword evidence="5 7" id="KW-0648">Protein biosynthesis</keyword>
<dbReference type="PANTHER" id="PTHR22594">
    <property type="entry name" value="ASPARTYL/LYSYL-TRNA SYNTHETASE"/>
    <property type="match status" value="1"/>
</dbReference>
<accession>A0A9D2M5V0</accession>
<dbReference type="InterPro" id="IPR004115">
    <property type="entry name" value="GAD-like_sf"/>
</dbReference>
<evidence type="ECO:0000256" key="2">
    <source>
        <dbReference type="ARBA" id="ARBA00022598"/>
    </source>
</evidence>
<dbReference type="InterPro" id="IPR045864">
    <property type="entry name" value="aa-tRNA-synth_II/BPL/LPL"/>
</dbReference>